<name>A0A9Q3U9P2_VIBPH</name>
<gene>
    <name evidence="1" type="ORF">IB292_02365</name>
</gene>
<dbReference type="AlphaFoldDB" id="A0A9Q3U9P2"/>
<sequence length="85" mass="9165">MIGVHALGKNAELIIGENERAILNAATDTIEMPSNTNVGAILIAIEKVTALKFGYEPLGLTQIEFAKHKYNLLQEMDAAIKAALD</sequence>
<protein>
    <submittedName>
        <fullName evidence="1">Uncharacterized protein</fullName>
    </submittedName>
</protein>
<dbReference type="RefSeq" id="WP_228085547.1">
    <property type="nucleotide sequence ID" value="NZ_JACVHL010000002.1"/>
</dbReference>
<evidence type="ECO:0000313" key="2">
    <source>
        <dbReference type="Proteomes" id="UP000726777"/>
    </source>
</evidence>
<comment type="caution">
    <text evidence="1">The sequence shown here is derived from an EMBL/GenBank/DDBJ whole genome shotgun (WGS) entry which is preliminary data.</text>
</comment>
<organism evidence="1 2">
    <name type="scientific">Vibrio parahaemolyticus</name>
    <dbReference type="NCBI Taxonomy" id="670"/>
    <lineage>
        <taxon>Bacteria</taxon>
        <taxon>Pseudomonadati</taxon>
        <taxon>Pseudomonadota</taxon>
        <taxon>Gammaproteobacteria</taxon>
        <taxon>Vibrionales</taxon>
        <taxon>Vibrionaceae</taxon>
        <taxon>Vibrio</taxon>
    </lineage>
</organism>
<evidence type="ECO:0000313" key="1">
    <source>
        <dbReference type="EMBL" id="MCC3803873.1"/>
    </source>
</evidence>
<dbReference type="EMBL" id="JACVHL010000002">
    <property type="protein sequence ID" value="MCC3803873.1"/>
    <property type="molecule type" value="Genomic_DNA"/>
</dbReference>
<reference evidence="1" key="1">
    <citation type="submission" date="2020-09" db="EMBL/GenBank/DDBJ databases">
        <title>Genome sequence of Vibrio parahaemolyticus isolates.</title>
        <authorList>
            <person name="Hammerl J.A."/>
            <person name="Strauch E."/>
        </authorList>
    </citation>
    <scope>NUCLEOTIDE SEQUENCE</scope>
    <source>
        <strain evidence="1">17-VB00146</strain>
    </source>
</reference>
<dbReference type="Proteomes" id="UP000726777">
    <property type="component" value="Unassembled WGS sequence"/>
</dbReference>
<proteinExistence type="predicted"/>
<accession>A0A9Q3U9P2</accession>